<keyword evidence="1" id="KW-0472">Membrane</keyword>
<feature type="transmembrane region" description="Helical" evidence="1">
    <location>
        <begin position="205"/>
        <end position="230"/>
    </location>
</feature>
<keyword evidence="1" id="KW-0812">Transmembrane</keyword>
<evidence type="ECO:0000313" key="4">
    <source>
        <dbReference type="Proteomes" id="UP000626554"/>
    </source>
</evidence>
<dbReference type="GO" id="GO:0016746">
    <property type="term" value="F:acyltransferase activity"/>
    <property type="evidence" value="ECO:0007669"/>
    <property type="project" value="UniProtKB-KW"/>
</dbReference>
<dbReference type="RefSeq" id="WP_176897906.1">
    <property type="nucleotide sequence ID" value="NZ_JABKAV010000005.1"/>
</dbReference>
<reference evidence="3 4" key="1">
    <citation type="submission" date="2020-05" db="EMBL/GenBank/DDBJ databases">
        <title>Hymenobacter terrestris sp. nov. and Hymenobacter lapidiphilus sp. nov., isolated from regoliths in Antarctica.</title>
        <authorList>
            <person name="Sedlacek I."/>
            <person name="Pantucek R."/>
            <person name="Zeman M."/>
            <person name="Holochova P."/>
            <person name="Kralova S."/>
            <person name="Stankova E."/>
            <person name="Sedo O."/>
            <person name="Micenkova L."/>
            <person name="Svec P."/>
            <person name="Gupta V."/>
            <person name="Sood U."/>
            <person name="Korpole U.S."/>
            <person name="Lal R."/>
        </authorList>
    </citation>
    <scope>NUCLEOTIDE SEQUENCE [LARGE SCALE GENOMIC DNA]</scope>
    <source>
        <strain evidence="3 4">P5252</strain>
    </source>
</reference>
<protein>
    <submittedName>
        <fullName evidence="3">Acyltransferase</fullName>
    </submittedName>
</protein>
<dbReference type="EMBL" id="JABKAV010000005">
    <property type="protein sequence ID" value="NVO83880.1"/>
    <property type="molecule type" value="Genomic_DNA"/>
</dbReference>
<comment type="caution">
    <text evidence="3">The sequence shown here is derived from an EMBL/GenBank/DDBJ whole genome shotgun (WGS) entry which is preliminary data.</text>
</comment>
<name>A0ABX2Q0L5_9BACT</name>
<dbReference type="PANTHER" id="PTHR23028:SF53">
    <property type="entry name" value="ACYL_TRANSF_3 DOMAIN-CONTAINING PROTEIN"/>
    <property type="match status" value="1"/>
</dbReference>
<feature type="transmembrane region" description="Helical" evidence="1">
    <location>
        <begin position="340"/>
        <end position="357"/>
    </location>
</feature>
<feature type="transmembrane region" description="Helical" evidence="1">
    <location>
        <begin position="99"/>
        <end position="116"/>
    </location>
</feature>
<feature type="transmembrane region" description="Helical" evidence="1">
    <location>
        <begin position="148"/>
        <end position="168"/>
    </location>
</feature>
<feature type="transmembrane region" description="Helical" evidence="1">
    <location>
        <begin position="17"/>
        <end position="37"/>
    </location>
</feature>
<dbReference type="Proteomes" id="UP000626554">
    <property type="component" value="Unassembled WGS sequence"/>
</dbReference>
<evidence type="ECO:0000256" key="1">
    <source>
        <dbReference type="SAM" id="Phobius"/>
    </source>
</evidence>
<gene>
    <name evidence="3" type="ORF">HW556_03210</name>
</gene>
<evidence type="ECO:0000259" key="2">
    <source>
        <dbReference type="Pfam" id="PF01757"/>
    </source>
</evidence>
<keyword evidence="1" id="KW-1133">Transmembrane helix</keyword>
<dbReference type="InterPro" id="IPR002656">
    <property type="entry name" value="Acyl_transf_3_dom"/>
</dbReference>
<sequence length="377" mass="42997">MPISSESPALNIRAASAYLPALTGVRAVAAYLVYLHHFNPFRAGSGVEGELEKIVREFHVGVPVFFVLSGFLITLRYAGTEQMTTQWWGSYLRNRVARIYPMYFLLTVLTFASLWYQTSEFFWKIWLLNVTFLRGFFEAFVYSGVAQGWTLTVEECFYLSAPLIFLLLRWRPRGLWLVPLVLLGLGAVMVLLCGPMKLYGLFGNLRFMLLFTFFGRATEFFVGIQLALWFRQGWLQPKAGSRRTAAGLLAFGAVVLLLNAIRGPYTFGQEHPVGMILNNIVLPAAIALWFAGLLTEETTLRRLLGSRMMQALGRSSYVFYLIHMGVPHGVVTRFVTAQPLLVFLLLIAVAIMLHYLVEEPLNRWIRTFRWPRWRAAM</sequence>
<keyword evidence="3" id="KW-0808">Transferase</keyword>
<evidence type="ECO:0000313" key="3">
    <source>
        <dbReference type="EMBL" id="NVO83880.1"/>
    </source>
</evidence>
<feature type="domain" description="Acyltransferase 3" evidence="2">
    <location>
        <begin position="21"/>
        <end position="354"/>
    </location>
</feature>
<dbReference type="PANTHER" id="PTHR23028">
    <property type="entry name" value="ACETYLTRANSFERASE"/>
    <property type="match status" value="1"/>
</dbReference>
<feature type="transmembrane region" description="Helical" evidence="1">
    <location>
        <begin position="58"/>
        <end position="79"/>
    </location>
</feature>
<feature type="transmembrane region" description="Helical" evidence="1">
    <location>
        <begin position="273"/>
        <end position="295"/>
    </location>
</feature>
<feature type="transmembrane region" description="Helical" evidence="1">
    <location>
        <begin position="316"/>
        <end position="334"/>
    </location>
</feature>
<organism evidence="3 4">
    <name type="scientific">Hymenobacter terrestris</name>
    <dbReference type="NCBI Taxonomy" id="2748310"/>
    <lineage>
        <taxon>Bacteria</taxon>
        <taxon>Pseudomonadati</taxon>
        <taxon>Bacteroidota</taxon>
        <taxon>Cytophagia</taxon>
        <taxon>Cytophagales</taxon>
        <taxon>Hymenobacteraceae</taxon>
        <taxon>Hymenobacter</taxon>
    </lineage>
</organism>
<dbReference type="InterPro" id="IPR050879">
    <property type="entry name" value="Acyltransferase_3"/>
</dbReference>
<keyword evidence="3" id="KW-0012">Acyltransferase</keyword>
<feature type="transmembrane region" description="Helical" evidence="1">
    <location>
        <begin position="242"/>
        <end position="261"/>
    </location>
</feature>
<keyword evidence="4" id="KW-1185">Reference proteome</keyword>
<feature type="transmembrane region" description="Helical" evidence="1">
    <location>
        <begin position="175"/>
        <end position="199"/>
    </location>
</feature>
<proteinExistence type="predicted"/>
<accession>A0ABX2Q0L5</accession>
<dbReference type="Pfam" id="PF01757">
    <property type="entry name" value="Acyl_transf_3"/>
    <property type="match status" value="1"/>
</dbReference>